<dbReference type="Gene3D" id="3.30.54.20">
    <property type="match status" value="1"/>
</dbReference>
<dbReference type="PANTHER" id="PTHR11451">
    <property type="entry name" value="THREONINE-TRNA LIGASE"/>
    <property type="match status" value="1"/>
</dbReference>
<proteinExistence type="inferred from homology"/>
<keyword evidence="7 13" id="KW-0862">Zinc</keyword>
<evidence type="ECO:0000259" key="15">
    <source>
        <dbReference type="PROSITE" id="PS51880"/>
    </source>
</evidence>
<comment type="caution">
    <text evidence="16">The sequence shown here is derived from an EMBL/GenBank/DDBJ whole genome shotgun (WGS) entry which is preliminary data.</text>
</comment>
<dbReference type="Gene3D" id="3.30.930.10">
    <property type="entry name" value="Bira Bifunctional Protein, Domain 2"/>
    <property type="match status" value="1"/>
</dbReference>
<evidence type="ECO:0000256" key="13">
    <source>
        <dbReference type="HAMAP-Rule" id="MF_00184"/>
    </source>
</evidence>
<dbReference type="InterPro" id="IPR002314">
    <property type="entry name" value="aa-tRNA-synt_IIb"/>
</dbReference>
<dbReference type="Proteomes" id="UP001256711">
    <property type="component" value="Unassembled WGS sequence"/>
</dbReference>
<dbReference type="Pfam" id="PF02824">
    <property type="entry name" value="TGS"/>
    <property type="match status" value="1"/>
</dbReference>
<evidence type="ECO:0000256" key="11">
    <source>
        <dbReference type="ARBA" id="ARBA00023146"/>
    </source>
</evidence>
<dbReference type="Pfam" id="PF03129">
    <property type="entry name" value="HGTP_anticodon"/>
    <property type="match status" value="1"/>
</dbReference>
<comment type="caution">
    <text evidence="13">Lacks conserved residue(s) required for the propagation of feature annotation.</text>
</comment>
<feature type="binding site" evidence="13">
    <location>
        <position position="518"/>
    </location>
    <ligand>
        <name>Zn(2+)</name>
        <dbReference type="ChEBI" id="CHEBI:29105"/>
        <note>catalytic</note>
    </ligand>
</feature>
<keyword evidence="9 13" id="KW-0694">RNA-binding</keyword>
<feature type="binding site" evidence="13">
    <location>
        <position position="336"/>
    </location>
    <ligand>
        <name>Zn(2+)</name>
        <dbReference type="ChEBI" id="CHEBI:29105"/>
        <note>catalytic</note>
    </ligand>
</feature>
<dbReference type="InterPro" id="IPR045864">
    <property type="entry name" value="aa-tRNA-synth_II/BPL/LPL"/>
</dbReference>
<reference evidence="16" key="1">
    <citation type="submission" date="2023-03" db="EMBL/GenBank/DDBJ databases">
        <authorList>
            <person name="Shen W."/>
            <person name="Cai J."/>
        </authorList>
    </citation>
    <scope>NUCLEOTIDE SEQUENCE</scope>
    <source>
        <strain evidence="16">B226-2</strain>
    </source>
</reference>
<evidence type="ECO:0000256" key="8">
    <source>
        <dbReference type="ARBA" id="ARBA00022840"/>
    </source>
</evidence>
<evidence type="ECO:0000256" key="1">
    <source>
        <dbReference type="ARBA" id="ARBA00008226"/>
    </source>
</evidence>
<keyword evidence="11 13" id="KW-0030">Aminoacyl-tRNA synthetase</keyword>
<dbReference type="SUPFAM" id="SSF55186">
    <property type="entry name" value="ThrRS/AlaRS common domain"/>
    <property type="match status" value="1"/>
</dbReference>
<dbReference type="SUPFAM" id="SSF52954">
    <property type="entry name" value="Class II aaRS ABD-related"/>
    <property type="match status" value="1"/>
</dbReference>
<dbReference type="InterPro" id="IPR036621">
    <property type="entry name" value="Anticodon-bd_dom_sf"/>
</dbReference>
<evidence type="ECO:0000256" key="9">
    <source>
        <dbReference type="ARBA" id="ARBA00022884"/>
    </source>
</evidence>
<keyword evidence="4 13" id="KW-0436">Ligase</keyword>
<dbReference type="InterPro" id="IPR004095">
    <property type="entry name" value="TGS"/>
</dbReference>
<dbReference type="InterPro" id="IPR012676">
    <property type="entry name" value="TGS-like"/>
</dbReference>
<protein>
    <recommendedName>
        <fullName evidence="13">Threonine--tRNA ligase</fullName>
        <ecNumber evidence="13">6.1.1.3</ecNumber>
    </recommendedName>
    <alternativeName>
        <fullName evidence="13">Threonyl-tRNA synthetase</fullName>
        <shortName evidence="13">ThrRS</shortName>
    </alternativeName>
</protein>
<evidence type="ECO:0000256" key="5">
    <source>
        <dbReference type="ARBA" id="ARBA00022723"/>
    </source>
</evidence>
<dbReference type="PRINTS" id="PR01047">
    <property type="entry name" value="TRNASYNTHTHR"/>
</dbReference>
<evidence type="ECO:0000313" key="17">
    <source>
        <dbReference type="Proteomes" id="UP001256711"/>
    </source>
</evidence>
<feature type="domain" description="TGS" evidence="15">
    <location>
        <begin position="1"/>
        <end position="62"/>
    </location>
</feature>
<feature type="domain" description="Aminoacyl-transfer RNA synthetases class-II family profile" evidence="14">
    <location>
        <begin position="273"/>
        <end position="541"/>
    </location>
</feature>
<dbReference type="InterPro" id="IPR002320">
    <property type="entry name" value="Thr-tRNA-ligase_IIa"/>
</dbReference>
<dbReference type="CDD" id="cd00860">
    <property type="entry name" value="ThrRS_anticodon"/>
    <property type="match status" value="1"/>
</dbReference>
<dbReference type="CDD" id="cd00771">
    <property type="entry name" value="ThrRS_core"/>
    <property type="match status" value="1"/>
</dbReference>
<accession>A0AAW8TZ12</accession>
<dbReference type="GO" id="GO:0004829">
    <property type="term" value="F:threonine-tRNA ligase activity"/>
    <property type="evidence" value="ECO:0007669"/>
    <property type="project" value="UniProtKB-UniRule"/>
</dbReference>
<dbReference type="InterPro" id="IPR012675">
    <property type="entry name" value="Beta-grasp_dom_sf"/>
</dbReference>
<dbReference type="EC" id="6.1.1.3" evidence="13"/>
<dbReference type="PROSITE" id="PS51880">
    <property type="entry name" value="TGS"/>
    <property type="match status" value="1"/>
</dbReference>
<dbReference type="InterPro" id="IPR047246">
    <property type="entry name" value="ThrRS_anticodon"/>
</dbReference>
<dbReference type="GO" id="GO:0005737">
    <property type="term" value="C:cytoplasm"/>
    <property type="evidence" value="ECO:0007669"/>
    <property type="project" value="UniProtKB-SubCell"/>
</dbReference>
<evidence type="ECO:0000313" key="16">
    <source>
        <dbReference type="EMBL" id="MDT2810706.1"/>
    </source>
</evidence>
<keyword evidence="2 13" id="KW-0963">Cytoplasm</keyword>
<dbReference type="InterPro" id="IPR033728">
    <property type="entry name" value="ThrRS_core"/>
</dbReference>
<dbReference type="GO" id="GO:0046872">
    <property type="term" value="F:metal ion binding"/>
    <property type="evidence" value="ECO:0007669"/>
    <property type="project" value="UniProtKB-KW"/>
</dbReference>
<evidence type="ECO:0000256" key="2">
    <source>
        <dbReference type="ARBA" id="ARBA00022490"/>
    </source>
</evidence>
<dbReference type="Gene3D" id="3.30.980.10">
    <property type="entry name" value="Threonyl-trna Synthetase, Chain A, domain 2"/>
    <property type="match status" value="1"/>
</dbReference>
<comment type="subcellular location">
    <subcellularLocation>
        <location evidence="13">Cytoplasm</location>
    </subcellularLocation>
</comment>
<dbReference type="EMBL" id="JARQBJ010000004">
    <property type="protein sequence ID" value="MDT2810706.1"/>
    <property type="molecule type" value="Genomic_DNA"/>
</dbReference>
<dbReference type="GO" id="GO:0016740">
    <property type="term" value="F:transferase activity"/>
    <property type="evidence" value="ECO:0007669"/>
    <property type="project" value="UniProtKB-ARBA"/>
</dbReference>
<dbReference type="InterPro" id="IPR006195">
    <property type="entry name" value="aa-tRNA-synth_II"/>
</dbReference>
<dbReference type="FunFam" id="3.10.20.30:FF:000005">
    <property type="entry name" value="Threonine--tRNA ligase"/>
    <property type="match status" value="1"/>
</dbReference>
<dbReference type="SUPFAM" id="SSF55681">
    <property type="entry name" value="Class II aaRS and biotin synthetases"/>
    <property type="match status" value="1"/>
</dbReference>
<evidence type="ECO:0000256" key="10">
    <source>
        <dbReference type="ARBA" id="ARBA00022917"/>
    </source>
</evidence>
<name>A0AAW8TZ12_9ENTE</name>
<keyword evidence="6 13" id="KW-0547">Nucleotide-binding</keyword>
<comment type="subunit">
    <text evidence="13">Homodimer.</text>
</comment>
<evidence type="ECO:0000256" key="12">
    <source>
        <dbReference type="ARBA" id="ARBA00049515"/>
    </source>
</evidence>
<dbReference type="AlphaFoldDB" id="A0AAW8TZ12"/>
<evidence type="ECO:0000256" key="6">
    <source>
        <dbReference type="ARBA" id="ARBA00022741"/>
    </source>
</evidence>
<dbReference type="Pfam" id="PF07973">
    <property type="entry name" value="tRNA_SAD"/>
    <property type="match status" value="1"/>
</dbReference>
<evidence type="ECO:0000256" key="4">
    <source>
        <dbReference type="ARBA" id="ARBA00022598"/>
    </source>
</evidence>
<keyword evidence="8 13" id="KW-0067">ATP-binding</keyword>
<dbReference type="Pfam" id="PF00587">
    <property type="entry name" value="tRNA-synt_2b"/>
    <property type="match status" value="1"/>
</dbReference>
<dbReference type="RefSeq" id="WP_071860526.1">
    <property type="nucleotide sequence ID" value="NZ_CAJJLU010000002.1"/>
</dbReference>
<dbReference type="FunFam" id="3.30.930.10:FF:000002">
    <property type="entry name" value="Threonine--tRNA ligase"/>
    <property type="match status" value="1"/>
</dbReference>
<evidence type="ECO:0000259" key="14">
    <source>
        <dbReference type="PROSITE" id="PS50862"/>
    </source>
</evidence>
<dbReference type="FunFam" id="3.30.980.10:FF:000005">
    <property type="entry name" value="Threonyl-tRNA synthetase, mitochondrial"/>
    <property type="match status" value="1"/>
</dbReference>
<dbReference type="HAMAP" id="MF_00184">
    <property type="entry name" value="Thr_tRNA_synth"/>
    <property type="match status" value="1"/>
</dbReference>
<sequence length="646" mass="73952">MSIQITFPDGAQKEFAAGITTKEIASSISNSLAKKALAGKFNGELIDLTRPIESDGAIEIITPADEDALQLLRHSAAHLMAQAAKRLFPNIHFGVGPAIDTGFYYDTDNGEHPISAEDLPAIEAQMRQIVKENLPIERLVLTREEALELFADDPYKVELISEMPEDEVITAYRQGEFTDLCRGPHVPSTGRIQVFQLLSVAGAYWRGNSDNHMMQRVYGTAFFDKKDLKEFIRLREEAKERDHRKLGKELDLFMISPEVGSGLPFWLPKGATIRRIIERYIVDKEISLGYQHVYTPIMADVNLYKTSGHWDHYHDDMFPPMDMGDGEMLVLRPMNCPHHMMVYKNDLHSYRELPIRIAELGMMHRYEKSGALSGLQRVREMTLNDGHTFVRPDQIKDEFKRTLDLMVAVYKDFNISDYRFRLSYRDPKNTDKYFDDDAMWENAQTMLKAAMDELELDYFEAEGEAAFYGPKLDVQVKTALGMEETLSTIQLDFLLPERFDLTYVGEDGENNHRPVVIHRGIVSTMERFVAYLTEVYKGAFPTWLAPIQGTIIPVSNEAHGDYAYELKERMQELGLRIEVDDRNEKMGYKIRASQTQKIPYQIVVGDQEMKDATVNIRKYGSKETESMPANLFIDAIAAEVKNYSRQ</sequence>
<keyword evidence="3 13" id="KW-0820">tRNA-binding</keyword>
<dbReference type="SUPFAM" id="SSF81271">
    <property type="entry name" value="TGS-like"/>
    <property type="match status" value="1"/>
</dbReference>
<keyword evidence="10 13" id="KW-0648">Protein biosynthesis</keyword>
<organism evidence="16 17">
    <name type="scientific">Enterococcus asini</name>
    <dbReference type="NCBI Taxonomy" id="57732"/>
    <lineage>
        <taxon>Bacteria</taxon>
        <taxon>Bacillati</taxon>
        <taxon>Bacillota</taxon>
        <taxon>Bacilli</taxon>
        <taxon>Lactobacillales</taxon>
        <taxon>Enterococcaceae</taxon>
        <taxon>Enterococcus</taxon>
    </lineage>
</organism>
<keyword evidence="5 13" id="KW-0479">Metal-binding</keyword>
<dbReference type="CDD" id="cd01667">
    <property type="entry name" value="TGS_ThrRS"/>
    <property type="match status" value="1"/>
</dbReference>
<dbReference type="GO" id="GO:0000049">
    <property type="term" value="F:tRNA binding"/>
    <property type="evidence" value="ECO:0007669"/>
    <property type="project" value="UniProtKB-KW"/>
</dbReference>
<dbReference type="PANTHER" id="PTHR11451:SF56">
    <property type="entry name" value="THREONINE--TRNA LIGASE 1"/>
    <property type="match status" value="1"/>
</dbReference>
<comment type="cofactor">
    <cofactor evidence="13">
        <name>Zn(2+)</name>
        <dbReference type="ChEBI" id="CHEBI:29105"/>
    </cofactor>
    <text evidence="13">Binds 1 zinc ion per subunit.</text>
</comment>
<dbReference type="InterPro" id="IPR012947">
    <property type="entry name" value="tRNA_SAD"/>
</dbReference>
<dbReference type="InterPro" id="IPR018163">
    <property type="entry name" value="Thr/Ala-tRNA-synth_IIc_edit"/>
</dbReference>
<dbReference type="Gene3D" id="3.10.20.30">
    <property type="match status" value="1"/>
</dbReference>
<dbReference type="FunFam" id="3.30.54.20:FF:000002">
    <property type="entry name" value="Threonine--tRNA ligase"/>
    <property type="match status" value="1"/>
</dbReference>
<dbReference type="GO" id="GO:0006435">
    <property type="term" value="P:threonyl-tRNA aminoacylation"/>
    <property type="evidence" value="ECO:0007669"/>
    <property type="project" value="UniProtKB-UniRule"/>
</dbReference>
<dbReference type="FunFam" id="3.40.50.800:FF:000001">
    <property type="entry name" value="Threonine--tRNA ligase"/>
    <property type="match status" value="1"/>
</dbReference>
<comment type="catalytic activity">
    <reaction evidence="12 13">
        <text>tRNA(Thr) + L-threonine + ATP = L-threonyl-tRNA(Thr) + AMP + diphosphate + H(+)</text>
        <dbReference type="Rhea" id="RHEA:24624"/>
        <dbReference type="Rhea" id="RHEA-COMP:9670"/>
        <dbReference type="Rhea" id="RHEA-COMP:9704"/>
        <dbReference type="ChEBI" id="CHEBI:15378"/>
        <dbReference type="ChEBI" id="CHEBI:30616"/>
        <dbReference type="ChEBI" id="CHEBI:33019"/>
        <dbReference type="ChEBI" id="CHEBI:57926"/>
        <dbReference type="ChEBI" id="CHEBI:78442"/>
        <dbReference type="ChEBI" id="CHEBI:78534"/>
        <dbReference type="ChEBI" id="CHEBI:456215"/>
        <dbReference type="EC" id="6.1.1.3"/>
    </reaction>
</comment>
<dbReference type="SMART" id="SM00863">
    <property type="entry name" value="tRNA_SAD"/>
    <property type="match status" value="1"/>
</dbReference>
<feature type="binding site" evidence="13">
    <location>
        <position position="387"/>
    </location>
    <ligand>
        <name>Zn(2+)</name>
        <dbReference type="ChEBI" id="CHEBI:29105"/>
        <note>catalytic</note>
    </ligand>
</feature>
<dbReference type="Gene3D" id="3.40.50.800">
    <property type="entry name" value="Anticodon-binding domain"/>
    <property type="match status" value="1"/>
</dbReference>
<dbReference type="NCBIfam" id="TIGR00418">
    <property type="entry name" value="thrS"/>
    <property type="match status" value="1"/>
</dbReference>
<dbReference type="InterPro" id="IPR004154">
    <property type="entry name" value="Anticodon-bd"/>
</dbReference>
<dbReference type="PROSITE" id="PS50862">
    <property type="entry name" value="AA_TRNA_LIGASE_II"/>
    <property type="match status" value="1"/>
</dbReference>
<dbReference type="GO" id="GO:0005524">
    <property type="term" value="F:ATP binding"/>
    <property type="evidence" value="ECO:0007669"/>
    <property type="project" value="UniProtKB-UniRule"/>
</dbReference>
<evidence type="ECO:0000256" key="3">
    <source>
        <dbReference type="ARBA" id="ARBA00022555"/>
    </source>
</evidence>
<evidence type="ECO:0000256" key="7">
    <source>
        <dbReference type="ARBA" id="ARBA00022833"/>
    </source>
</evidence>
<comment type="similarity">
    <text evidence="1 13">Belongs to the class-II aminoacyl-tRNA synthetase family.</text>
</comment>
<gene>
    <name evidence="13 16" type="primary">thrS</name>
    <name evidence="16" type="ORF">P7H43_09420</name>
</gene>
<dbReference type="GO" id="GO:0140096">
    <property type="term" value="F:catalytic activity, acting on a protein"/>
    <property type="evidence" value="ECO:0007669"/>
    <property type="project" value="UniProtKB-ARBA"/>
</dbReference>